<gene>
    <name evidence="1" type="ORF">CEP51_001863</name>
</gene>
<sequence>MIPYIWQHDSDQAFDLQDWELPVFPCCPGLEPKWQLSITTYSAKLSGWNLYKTTTLPRPRQKPSVPSKIQAQLAKRVTDERIRNDLSLNSFSVSILPIVIMHSLG</sequence>
<organism evidence="1 2">
    <name type="scientific">Fusarium floridanum</name>
    <dbReference type="NCBI Taxonomy" id="1325733"/>
    <lineage>
        <taxon>Eukaryota</taxon>
        <taxon>Fungi</taxon>
        <taxon>Dikarya</taxon>
        <taxon>Ascomycota</taxon>
        <taxon>Pezizomycotina</taxon>
        <taxon>Sordariomycetes</taxon>
        <taxon>Hypocreomycetidae</taxon>
        <taxon>Hypocreales</taxon>
        <taxon>Nectriaceae</taxon>
        <taxon>Fusarium</taxon>
        <taxon>Fusarium solani species complex</taxon>
    </lineage>
</organism>
<keyword evidence="2" id="KW-1185">Reference proteome</keyword>
<name>A0A428SEK3_9HYPO</name>
<dbReference type="Proteomes" id="UP000287972">
    <property type="component" value="Unassembled WGS sequence"/>
</dbReference>
<reference evidence="1 2" key="1">
    <citation type="submission" date="2017-06" db="EMBL/GenBank/DDBJ databases">
        <title>Comparative genomic analysis of Ambrosia Fusariam Clade fungi.</title>
        <authorList>
            <person name="Stajich J.E."/>
            <person name="Carrillo J."/>
            <person name="Kijimoto T."/>
            <person name="Eskalen A."/>
            <person name="O'Donnell K."/>
            <person name="Kasson M."/>
        </authorList>
    </citation>
    <scope>NUCLEOTIDE SEQUENCE [LARGE SCALE GENOMIC DNA]</scope>
    <source>
        <strain evidence="1 2">NRRL62606</strain>
    </source>
</reference>
<comment type="caution">
    <text evidence="1">The sequence shown here is derived from an EMBL/GenBank/DDBJ whole genome shotgun (WGS) entry which is preliminary data.</text>
</comment>
<accession>A0A428SEK3</accession>
<proteinExistence type="predicted"/>
<dbReference type="EMBL" id="NKCL01000025">
    <property type="protein sequence ID" value="RSL88174.1"/>
    <property type="molecule type" value="Genomic_DNA"/>
</dbReference>
<protein>
    <submittedName>
        <fullName evidence="1">Uncharacterized protein</fullName>
    </submittedName>
</protein>
<evidence type="ECO:0000313" key="1">
    <source>
        <dbReference type="EMBL" id="RSL88174.1"/>
    </source>
</evidence>
<evidence type="ECO:0000313" key="2">
    <source>
        <dbReference type="Proteomes" id="UP000287972"/>
    </source>
</evidence>
<dbReference type="AlphaFoldDB" id="A0A428SEK3"/>